<name>A0A5E4A9C4_MARMO</name>
<evidence type="ECO:0000313" key="4">
    <source>
        <dbReference type="Proteomes" id="UP000335636"/>
    </source>
</evidence>
<evidence type="ECO:0000313" key="2">
    <source>
        <dbReference type="EMBL" id="KAF7473343.1"/>
    </source>
</evidence>
<gene>
    <name evidence="2" type="ORF">GHT09_015990</name>
    <name evidence="3" type="ORF">MONAX_5E019928</name>
</gene>
<reference evidence="3 4" key="1">
    <citation type="submission" date="2019-04" db="EMBL/GenBank/DDBJ databases">
        <authorList>
            <person name="Alioto T."/>
            <person name="Alioto T."/>
        </authorList>
    </citation>
    <scope>NUCLEOTIDE SEQUENCE [LARGE SCALE GENOMIC DNA]</scope>
</reference>
<dbReference type="EMBL" id="WJEC01006443">
    <property type="protein sequence ID" value="KAF7473343.1"/>
    <property type="molecule type" value="Genomic_DNA"/>
</dbReference>
<dbReference type="EMBL" id="CABDUW010000031">
    <property type="protein sequence ID" value="VTJ53659.1"/>
    <property type="molecule type" value="Genomic_DNA"/>
</dbReference>
<dbReference type="Proteomes" id="UP000335636">
    <property type="component" value="Unassembled WGS sequence"/>
</dbReference>
<organism evidence="3 4">
    <name type="scientific">Marmota monax</name>
    <name type="common">Woodchuck</name>
    <dbReference type="NCBI Taxonomy" id="9995"/>
    <lineage>
        <taxon>Eukaryota</taxon>
        <taxon>Metazoa</taxon>
        <taxon>Chordata</taxon>
        <taxon>Craniata</taxon>
        <taxon>Vertebrata</taxon>
        <taxon>Euteleostomi</taxon>
        <taxon>Mammalia</taxon>
        <taxon>Eutheria</taxon>
        <taxon>Euarchontoglires</taxon>
        <taxon>Glires</taxon>
        <taxon>Rodentia</taxon>
        <taxon>Sciuromorpha</taxon>
        <taxon>Sciuridae</taxon>
        <taxon>Xerinae</taxon>
        <taxon>Marmotini</taxon>
        <taxon>Marmota</taxon>
    </lineage>
</organism>
<keyword evidence="4" id="KW-1185">Reference proteome</keyword>
<protein>
    <submittedName>
        <fullName evidence="3">Uncharacterized protein</fullName>
    </submittedName>
</protein>
<dbReference type="AlphaFoldDB" id="A0A5E4A9C4"/>
<dbReference type="Proteomes" id="UP000662637">
    <property type="component" value="Unassembled WGS sequence"/>
</dbReference>
<accession>A0A5E4A9C4</accession>
<reference evidence="2" key="2">
    <citation type="submission" date="2020-08" db="EMBL/GenBank/DDBJ databases">
        <authorList>
            <person name="Shumante A."/>
            <person name="Zimin A.V."/>
            <person name="Puiu D."/>
            <person name="Salzberg S.L."/>
        </authorList>
    </citation>
    <scope>NUCLEOTIDE SEQUENCE</scope>
    <source>
        <strain evidence="2">WC2-LM</strain>
        <tissue evidence="2">Liver</tissue>
    </source>
</reference>
<feature type="region of interest" description="Disordered" evidence="1">
    <location>
        <begin position="1"/>
        <end position="84"/>
    </location>
</feature>
<evidence type="ECO:0000256" key="1">
    <source>
        <dbReference type="SAM" id="MobiDB-lite"/>
    </source>
</evidence>
<feature type="compositionally biased region" description="Basic residues" evidence="1">
    <location>
        <begin position="1"/>
        <end position="11"/>
    </location>
</feature>
<sequence length="136" mass="14788">MASRARIRHGARASPPVRPPPILPRASAPARQLQRSARPQPHPFSGCPRLSRLPSPEVDVAARRRERGGGGSASGETGPGLVFVNLPRSRRGQRRPQGWHGVLGPEGGAALLGRQREVVPGRFLEQIKRIQLENQD</sequence>
<evidence type="ECO:0000313" key="3">
    <source>
        <dbReference type="EMBL" id="VTJ53659.1"/>
    </source>
</evidence>
<proteinExistence type="predicted"/>